<dbReference type="PANTHER" id="PTHR30258:SF1">
    <property type="entry name" value="PROTEIN TRANSPORT PROTEIN HOFB HOMOLOG"/>
    <property type="match status" value="1"/>
</dbReference>
<comment type="caution">
    <text evidence="5">The sequence shown here is derived from an EMBL/GenBank/DDBJ whole genome shotgun (WGS) entry which is preliminary data.</text>
</comment>
<dbReference type="PROSITE" id="PS00662">
    <property type="entry name" value="T2SP_E"/>
    <property type="match status" value="1"/>
</dbReference>
<protein>
    <submittedName>
        <fullName evidence="5">Type II/IV secretion system protein</fullName>
    </submittedName>
</protein>
<dbReference type="SUPFAM" id="SSF52540">
    <property type="entry name" value="P-loop containing nucleoside triphosphate hydrolases"/>
    <property type="match status" value="1"/>
</dbReference>
<organism evidence="5 6">
    <name type="scientific">Vibrio cholerae</name>
    <dbReference type="NCBI Taxonomy" id="666"/>
    <lineage>
        <taxon>Bacteria</taxon>
        <taxon>Pseudomonadati</taxon>
        <taxon>Pseudomonadota</taxon>
        <taxon>Gammaproteobacteria</taxon>
        <taxon>Vibrionales</taxon>
        <taxon>Vibrionaceae</taxon>
        <taxon>Vibrio</taxon>
    </lineage>
</organism>
<keyword evidence="2" id="KW-0547">Nucleotide-binding</keyword>
<evidence type="ECO:0000256" key="2">
    <source>
        <dbReference type="ARBA" id="ARBA00022741"/>
    </source>
</evidence>
<dbReference type="GO" id="GO:0005524">
    <property type="term" value="F:ATP binding"/>
    <property type="evidence" value="ECO:0007669"/>
    <property type="project" value="UniProtKB-KW"/>
</dbReference>
<evidence type="ECO:0000256" key="3">
    <source>
        <dbReference type="ARBA" id="ARBA00022840"/>
    </source>
</evidence>
<comment type="similarity">
    <text evidence="1">Belongs to the GSP E family.</text>
</comment>
<name>A0A5Q6PIE1_VIBCL</name>
<reference evidence="5 6" key="1">
    <citation type="submission" date="2019-09" db="EMBL/GenBank/DDBJ databases">
        <authorList>
            <person name="Kritzky A."/>
            <person name="Schelkanova E.Y."/>
            <person name="Alkhova Z.V."/>
            <person name="Smirnova N.I."/>
        </authorList>
    </citation>
    <scope>NUCLEOTIDE SEQUENCE [LARGE SCALE GENOMIC DNA]</scope>
    <source>
        <strain evidence="5 6">M1526</strain>
    </source>
</reference>
<dbReference type="GO" id="GO:0005886">
    <property type="term" value="C:plasma membrane"/>
    <property type="evidence" value="ECO:0007669"/>
    <property type="project" value="TreeGrafter"/>
</dbReference>
<dbReference type="InterPro" id="IPR001482">
    <property type="entry name" value="T2SS/T4SS_dom"/>
</dbReference>
<keyword evidence="3" id="KW-0067">ATP-binding</keyword>
<feature type="domain" description="Bacterial type II secretion system protein E" evidence="4">
    <location>
        <begin position="346"/>
        <end position="360"/>
    </location>
</feature>
<dbReference type="InterPro" id="IPR027417">
    <property type="entry name" value="P-loop_NTPase"/>
</dbReference>
<dbReference type="Gene3D" id="3.30.450.90">
    <property type="match status" value="1"/>
</dbReference>
<dbReference type="PANTHER" id="PTHR30258">
    <property type="entry name" value="TYPE II SECRETION SYSTEM PROTEIN GSPE-RELATED"/>
    <property type="match status" value="1"/>
</dbReference>
<evidence type="ECO:0000259" key="4">
    <source>
        <dbReference type="PROSITE" id="PS00662"/>
    </source>
</evidence>
<proteinExistence type="inferred from homology"/>
<dbReference type="SMART" id="SM00382">
    <property type="entry name" value="AAA"/>
    <property type="match status" value="1"/>
</dbReference>
<evidence type="ECO:0000313" key="6">
    <source>
        <dbReference type="Proteomes" id="UP000323225"/>
    </source>
</evidence>
<dbReference type="GO" id="GO:0016887">
    <property type="term" value="F:ATP hydrolysis activity"/>
    <property type="evidence" value="ECO:0007669"/>
    <property type="project" value="TreeGrafter"/>
</dbReference>
<dbReference type="Gene3D" id="3.40.50.300">
    <property type="entry name" value="P-loop containing nucleotide triphosphate hydrolases"/>
    <property type="match status" value="1"/>
</dbReference>
<gene>
    <name evidence="5" type="ORF">F0M16_10270</name>
</gene>
<dbReference type="AlphaFoldDB" id="A0A5Q6PIE1"/>
<accession>A0A5Q6PIE1</accession>
<dbReference type="Proteomes" id="UP000323225">
    <property type="component" value="Unassembled WGS sequence"/>
</dbReference>
<dbReference type="CDD" id="cd01129">
    <property type="entry name" value="PulE-GspE-like"/>
    <property type="match status" value="1"/>
</dbReference>
<evidence type="ECO:0000256" key="1">
    <source>
        <dbReference type="ARBA" id="ARBA00006611"/>
    </source>
</evidence>
<dbReference type="InterPro" id="IPR003593">
    <property type="entry name" value="AAA+_ATPase"/>
</dbReference>
<dbReference type="EMBL" id="VUAA01000010">
    <property type="protein sequence ID" value="KAA1254642.1"/>
    <property type="molecule type" value="Genomic_DNA"/>
</dbReference>
<sequence length="561" mass="63447">MNIKVNSSSRNEQLKEHLLKNNLVTDKELNASEMESSVTGRKLGHILVKNGFISQDVYVDSMLKISQDGLEHEEIILAHVPTEILVKTKTKISADTVKNVYISTFTDEAIVRFLLKPYFPAQEIVFIESSLEAIESYLDKLGESSDEDGLTLESLLRDCIIKGVSDIHINPKVESYTILVRYLGVRTLYHEGELEEYQVLTSRIKDKSRIDMAERRIPQDGGFSIEHDGRMVDLRVATVVETNGETIVMRILDPQNANKKIDDLGIEGINEWKKGASLINGINLICGATGSGKTTTLNATVKGLDKISKAIFTAEDPVEYQIPYIVQCNMNDAVGYNYPRALKAFMRSDPDIIILGEIRDEETARNAVKAAETGHLVFATIHTNSILGAFNRFRDIGVPPHELKDILRSVLCQTLIRTLCLSCGGSGCPKCLDSGYSGRTIVSECYYFNTDEEIEKVLVEKKPLWKTIIQNAFLKYEKSITNFKEINRVFGDKGLSMLEYELMRRMLKKVSLTESAKFLEYNAYQINEIKESLSDLEPNWKDEFEEKYQLLIKDNLHITEL</sequence>
<evidence type="ECO:0000313" key="5">
    <source>
        <dbReference type="EMBL" id="KAA1254642.1"/>
    </source>
</evidence>
<dbReference type="Pfam" id="PF00437">
    <property type="entry name" value="T2SSE"/>
    <property type="match status" value="1"/>
</dbReference>